<dbReference type="AlphaFoldDB" id="A0A170V112"/>
<proteinExistence type="predicted"/>
<dbReference type="InterPro" id="IPR004837">
    <property type="entry name" value="NaCa_Exmemb"/>
</dbReference>
<evidence type="ECO:0000256" key="5">
    <source>
        <dbReference type="ARBA" id="ARBA00023136"/>
    </source>
</evidence>
<protein>
    <submittedName>
        <fullName evidence="8">Sodium potassium calcium exchanger mitochondrial-like protein</fullName>
    </submittedName>
</protein>
<comment type="subcellular location">
    <subcellularLocation>
        <location evidence="1">Membrane</location>
        <topology evidence="1">Multi-pass membrane protein</topology>
    </subcellularLocation>
</comment>
<name>A0A170V112_TRIIF</name>
<evidence type="ECO:0000256" key="1">
    <source>
        <dbReference type="ARBA" id="ARBA00004141"/>
    </source>
</evidence>
<evidence type="ECO:0000256" key="4">
    <source>
        <dbReference type="ARBA" id="ARBA00022989"/>
    </source>
</evidence>
<organism evidence="8">
    <name type="scientific">Triatoma infestans</name>
    <name type="common">Assassin bug</name>
    <dbReference type="NCBI Taxonomy" id="30076"/>
    <lineage>
        <taxon>Eukaryota</taxon>
        <taxon>Metazoa</taxon>
        <taxon>Ecdysozoa</taxon>
        <taxon>Arthropoda</taxon>
        <taxon>Hexapoda</taxon>
        <taxon>Insecta</taxon>
        <taxon>Pterygota</taxon>
        <taxon>Neoptera</taxon>
        <taxon>Paraneoptera</taxon>
        <taxon>Hemiptera</taxon>
        <taxon>Heteroptera</taxon>
        <taxon>Panheteroptera</taxon>
        <taxon>Cimicomorpha</taxon>
        <taxon>Reduviidae</taxon>
        <taxon>Triatominae</taxon>
        <taxon>Triatoma</taxon>
    </lineage>
</organism>
<keyword evidence="4 6" id="KW-1133">Transmembrane helix</keyword>
<dbReference type="GO" id="GO:0016020">
    <property type="term" value="C:membrane"/>
    <property type="evidence" value="ECO:0007669"/>
    <property type="project" value="UniProtKB-SubCell"/>
</dbReference>
<dbReference type="PANTHER" id="PTHR12266:SF0">
    <property type="entry name" value="MITOCHONDRIAL SODIUM_CALCIUM EXCHANGER PROTEIN"/>
    <property type="match status" value="1"/>
</dbReference>
<feature type="transmembrane region" description="Helical" evidence="6">
    <location>
        <begin position="71"/>
        <end position="94"/>
    </location>
</feature>
<evidence type="ECO:0000259" key="7">
    <source>
        <dbReference type="Pfam" id="PF01699"/>
    </source>
</evidence>
<feature type="domain" description="Sodium/calcium exchanger membrane region" evidence="7">
    <location>
        <begin position="81"/>
        <end position="131"/>
    </location>
</feature>
<reference evidence="8" key="2">
    <citation type="journal article" date="2017" name="J. Med. Entomol.">
        <title>Transcriptome Analysis of the Triatoma infestans (Hemiptera: Reduviidae) Integument.</title>
        <authorList>
            <person name="Calderon-Fernandez G.M."/>
            <person name="Moriconi D.E."/>
            <person name="Dulbecco A.B."/>
            <person name="Juarez M.P."/>
        </authorList>
    </citation>
    <scope>NUCLEOTIDE SEQUENCE</scope>
    <source>
        <strain evidence="8">Int1</strain>
        <tissue evidence="8">Integument</tissue>
    </source>
</reference>
<dbReference type="Pfam" id="PF01699">
    <property type="entry name" value="Na_Ca_ex"/>
    <property type="match status" value="1"/>
</dbReference>
<evidence type="ECO:0000256" key="2">
    <source>
        <dbReference type="ARBA" id="ARBA00022448"/>
    </source>
</evidence>
<keyword evidence="5 6" id="KW-0472">Membrane</keyword>
<dbReference type="GO" id="GO:0006874">
    <property type="term" value="P:intracellular calcium ion homeostasis"/>
    <property type="evidence" value="ECO:0007669"/>
    <property type="project" value="TreeGrafter"/>
</dbReference>
<keyword evidence="3 6" id="KW-0812">Transmembrane</keyword>
<sequence length="133" mass="14617">MADLSELSFKLQILEKFDNASLLRISEPVKQCRHVVTIPTELQCAFVKAIADCEDKIPVYRWLYCDYTGHFVAIGVIIIVLILMSLFIVLSSIADVCIVPCISTIATKLRMSDTLAGVTVLAFGNGAPDVLQL</sequence>
<dbReference type="InterPro" id="IPR051359">
    <property type="entry name" value="CaCA_antiporter"/>
</dbReference>
<dbReference type="GO" id="GO:0008324">
    <property type="term" value="F:monoatomic cation transmembrane transporter activity"/>
    <property type="evidence" value="ECO:0007669"/>
    <property type="project" value="TreeGrafter"/>
</dbReference>
<keyword evidence="2" id="KW-0813">Transport</keyword>
<dbReference type="EMBL" id="GEMB01007110">
    <property type="protein sequence ID" value="JAR96259.1"/>
    <property type="molecule type" value="Transcribed_RNA"/>
</dbReference>
<reference evidence="8" key="1">
    <citation type="submission" date="2016-04" db="EMBL/GenBank/DDBJ databases">
        <authorList>
            <person name="Calderon-Fernandez G.M.Sr."/>
        </authorList>
    </citation>
    <scope>NUCLEOTIDE SEQUENCE</scope>
    <source>
        <strain evidence="8">Int1</strain>
        <tissue evidence="8">Integument</tissue>
    </source>
</reference>
<dbReference type="PANTHER" id="PTHR12266">
    <property type="entry name" value="NA+/CA2+ K+ INDEPENDENT EXCHANGER"/>
    <property type="match status" value="1"/>
</dbReference>
<evidence type="ECO:0000256" key="6">
    <source>
        <dbReference type="SAM" id="Phobius"/>
    </source>
</evidence>
<evidence type="ECO:0000313" key="8">
    <source>
        <dbReference type="EMBL" id="JAR96259.1"/>
    </source>
</evidence>
<evidence type="ECO:0000256" key="3">
    <source>
        <dbReference type="ARBA" id="ARBA00022692"/>
    </source>
</evidence>
<accession>A0A170V112</accession>